<comment type="caution">
    <text evidence="4">The sequence shown here is derived from an EMBL/GenBank/DDBJ whole genome shotgun (WGS) entry which is preliminary data.</text>
</comment>
<feature type="transmembrane region" description="Helical" evidence="3">
    <location>
        <begin position="12"/>
        <end position="33"/>
    </location>
</feature>
<evidence type="ECO:0000256" key="3">
    <source>
        <dbReference type="SAM" id="Phobius"/>
    </source>
</evidence>
<comment type="similarity">
    <text evidence="2">Belongs to the CPA3 antiporters (TC 2.A.63) subunit G family.</text>
</comment>
<dbReference type="RefSeq" id="WP_089609822.1">
    <property type="nucleotide sequence ID" value="NZ_CP022121.1"/>
</dbReference>
<dbReference type="PANTHER" id="PTHR34703:SF1">
    <property type="entry name" value="ANTIPORTER SUBUNIT MNHG2-RELATED"/>
    <property type="match status" value="1"/>
</dbReference>
<evidence type="ECO:0000256" key="1">
    <source>
        <dbReference type="ARBA" id="ARBA00004141"/>
    </source>
</evidence>
<dbReference type="Pfam" id="PF03334">
    <property type="entry name" value="PhaG_MnhG_YufB"/>
    <property type="match status" value="1"/>
</dbReference>
<dbReference type="PANTHER" id="PTHR34703">
    <property type="entry name" value="ANTIPORTER SUBUNIT MNHG2-RELATED"/>
    <property type="match status" value="1"/>
</dbReference>
<accession>A0ABT1Y0E3</accession>
<proteinExistence type="inferred from homology"/>
<keyword evidence="3" id="KW-0472">Membrane</keyword>
<organism evidence="4 5">
    <name type="scientific">Dehalobacterium formicoaceticum</name>
    <dbReference type="NCBI Taxonomy" id="51515"/>
    <lineage>
        <taxon>Bacteria</taxon>
        <taxon>Bacillati</taxon>
        <taxon>Bacillota</taxon>
        <taxon>Clostridia</taxon>
        <taxon>Eubacteriales</taxon>
        <taxon>Peptococcaceae</taxon>
        <taxon>Dehalobacterium</taxon>
    </lineage>
</organism>
<evidence type="ECO:0000313" key="5">
    <source>
        <dbReference type="Proteomes" id="UP001524944"/>
    </source>
</evidence>
<name>A0ABT1Y0E3_9FIRM</name>
<keyword evidence="3" id="KW-1133">Transmembrane helix</keyword>
<protein>
    <submittedName>
        <fullName evidence="4">Monovalent cation/H(+) antiporter subunit G</fullName>
    </submittedName>
</protein>
<sequence length="114" mass="12338">MNGIMIGEFLGALLILGGALLSFFSAIGIIRFPDVYTRAHAASKSSSLGVLLILTGTFFYFWLADGFISIRLLLALAFIFLTTPVGTHLMCRAAYRSGIGVDEQPPEYQEETSG</sequence>
<dbReference type="NCBIfam" id="NF009314">
    <property type="entry name" value="PRK12674.1-2"/>
    <property type="match status" value="1"/>
</dbReference>
<dbReference type="NCBIfam" id="TIGR01300">
    <property type="entry name" value="CPA3_mnhG_phaG"/>
    <property type="match status" value="1"/>
</dbReference>
<feature type="transmembrane region" description="Helical" evidence="3">
    <location>
        <begin position="68"/>
        <end position="87"/>
    </location>
</feature>
<feature type="transmembrane region" description="Helical" evidence="3">
    <location>
        <begin position="45"/>
        <end position="62"/>
    </location>
</feature>
<keyword evidence="3" id="KW-0812">Transmembrane</keyword>
<evidence type="ECO:0000313" key="4">
    <source>
        <dbReference type="EMBL" id="MCR6544340.1"/>
    </source>
</evidence>
<reference evidence="4 5" key="1">
    <citation type="submission" date="2022-08" db="EMBL/GenBank/DDBJ databases">
        <title>Proteogenomics of the novel Dehalobacterium formicoaceticum strain EZ94 highlights a key role of methyltransferases during anaerobic dichloromethane degradation.</title>
        <authorList>
            <person name="Wasmund K."/>
        </authorList>
    </citation>
    <scope>NUCLEOTIDE SEQUENCE [LARGE SCALE GENOMIC DNA]</scope>
    <source>
        <strain evidence="4 5">EZ94</strain>
    </source>
</reference>
<dbReference type="EMBL" id="JANPWE010000001">
    <property type="protein sequence ID" value="MCR6544340.1"/>
    <property type="molecule type" value="Genomic_DNA"/>
</dbReference>
<comment type="subcellular location">
    <subcellularLocation>
        <location evidence="1">Membrane</location>
        <topology evidence="1">Multi-pass membrane protein</topology>
    </subcellularLocation>
</comment>
<dbReference type="InterPro" id="IPR005133">
    <property type="entry name" value="PhaG_MnhG_YufB"/>
</dbReference>
<evidence type="ECO:0000256" key="2">
    <source>
        <dbReference type="ARBA" id="ARBA00008404"/>
    </source>
</evidence>
<gene>
    <name evidence="4" type="primary">mnhG</name>
    <name evidence="4" type="ORF">NVS47_02230</name>
</gene>
<dbReference type="Proteomes" id="UP001524944">
    <property type="component" value="Unassembled WGS sequence"/>
</dbReference>
<keyword evidence="5" id="KW-1185">Reference proteome</keyword>